<comment type="similarity">
    <text evidence="2">Belongs to the ORC6 family.</text>
</comment>
<evidence type="ECO:0000256" key="4">
    <source>
        <dbReference type="ARBA" id="ARBA00023125"/>
    </source>
</evidence>
<dbReference type="Pfam" id="PF05460">
    <property type="entry name" value="ORC6"/>
    <property type="match status" value="1"/>
</dbReference>
<protein>
    <recommendedName>
        <fullName evidence="8">Origin of replication complex subunit 6</fullName>
    </recommendedName>
</protein>
<keyword evidence="4" id="KW-0238">DNA-binding</keyword>
<dbReference type="STRING" id="29655.A0A0K9P9W0"/>
<dbReference type="AlphaFoldDB" id="A0A0K9P9W0"/>
<dbReference type="GO" id="GO:0006270">
    <property type="term" value="P:DNA replication initiation"/>
    <property type="evidence" value="ECO:0000318"/>
    <property type="project" value="GO_Central"/>
</dbReference>
<comment type="caution">
    <text evidence="11">The sequence shown here is derived from an EMBL/GenBank/DDBJ whole genome shotgun (WGS) entry which is preliminary data.</text>
</comment>
<comment type="function">
    <text evidence="6">Component of the origin recognition complex (ORC) that binds origins of replication. DNA-binding is ATP-dependent. The specific DNA sequences that define origins of replication have not been identified yet. ORC is required to assemble the pre-replication complex necessary to initiate DNA replication.</text>
</comment>
<evidence type="ECO:0000313" key="11">
    <source>
        <dbReference type="EMBL" id="KMZ64970.1"/>
    </source>
</evidence>
<dbReference type="PANTHER" id="PTHR13394">
    <property type="entry name" value="ORIGIN RECOGNITION COMPLEX SUBUNIT 6"/>
    <property type="match status" value="1"/>
</dbReference>
<keyword evidence="5" id="KW-0539">Nucleus</keyword>
<evidence type="ECO:0000256" key="5">
    <source>
        <dbReference type="ARBA" id="ARBA00023242"/>
    </source>
</evidence>
<dbReference type="CDD" id="cd11583">
    <property type="entry name" value="Orc6_mid"/>
    <property type="match status" value="1"/>
</dbReference>
<name>A0A0K9P9W0_ZOSMR</name>
<keyword evidence="3" id="KW-0235">DNA replication</keyword>
<dbReference type="OrthoDB" id="5552484at2759"/>
<dbReference type="Pfam" id="PF21913">
    <property type="entry name" value="ORC6_2nd"/>
    <property type="match status" value="1"/>
</dbReference>
<evidence type="ECO:0000256" key="7">
    <source>
        <dbReference type="ARBA" id="ARBA00064320"/>
    </source>
</evidence>
<dbReference type="FunFam" id="1.10.472.10:FF:000062">
    <property type="entry name" value="Origin recognition complex subunit 6"/>
    <property type="match status" value="1"/>
</dbReference>
<comment type="subcellular location">
    <subcellularLocation>
        <location evidence="1">Nucleus</location>
    </subcellularLocation>
</comment>
<dbReference type="InterPro" id="IPR054113">
    <property type="entry name" value="ORC6_cyclin-like_2nd"/>
</dbReference>
<feature type="domain" description="ORC6 second cyclin-like" evidence="10">
    <location>
        <begin position="94"/>
        <end position="184"/>
    </location>
</feature>
<evidence type="ECO:0000259" key="9">
    <source>
        <dbReference type="Pfam" id="PF05460"/>
    </source>
</evidence>
<keyword evidence="12" id="KW-1185">Reference proteome</keyword>
<dbReference type="GO" id="GO:0005664">
    <property type="term" value="C:nuclear origin of replication recognition complex"/>
    <property type="evidence" value="ECO:0000318"/>
    <property type="project" value="GO_Central"/>
</dbReference>
<evidence type="ECO:0000313" key="12">
    <source>
        <dbReference type="Proteomes" id="UP000036987"/>
    </source>
</evidence>
<reference evidence="12" key="1">
    <citation type="journal article" date="2016" name="Nature">
        <title>The genome of the seagrass Zostera marina reveals angiosperm adaptation to the sea.</title>
        <authorList>
            <person name="Olsen J.L."/>
            <person name="Rouze P."/>
            <person name="Verhelst B."/>
            <person name="Lin Y.-C."/>
            <person name="Bayer T."/>
            <person name="Collen J."/>
            <person name="Dattolo E."/>
            <person name="De Paoli E."/>
            <person name="Dittami S."/>
            <person name="Maumus F."/>
            <person name="Michel G."/>
            <person name="Kersting A."/>
            <person name="Lauritano C."/>
            <person name="Lohaus R."/>
            <person name="Toepel M."/>
            <person name="Tonon T."/>
            <person name="Vanneste K."/>
            <person name="Amirebrahimi M."/>
            <person name="Brakel J."/>
            <person name="Bostroem C."/>
            <person name="Chovatia M."/>
            <person name="Grimwood J."/>
            <person name="Jenkins J.W."/>
            <person name="Jueterbock A."/>
            <person name="Mraz A."/>
            <person name="Stam W.T."/>
            <person name="Tice H."/>
            <person name="Bornberg-Bauer E."/>
            <person name="Green P.J."/>
            <person name="Pearson G.A."/>
            <person name="Procaccini G."/>
            <person name="Duarte C.M."/>
            <person name="Schmutz J."/>
            <person name="Reusch T.B.H."/>
            <person name="Van de Peer Y."/>
        </authorList>
    </citation>
    <scope>NUCLEOTIDE SEQUENCE [LARGE SCALE GENOMIC DNA]</scope>
    <source>
        <strain evidence="12">cv. Finnish</strain>
    </source>
</reference>
<dbReference type="EMBL" id="LFYR01001079">
    <property type="protein sequence ID" value="KMZ64970.1"/>
    <property type="molecule type" value="Genomic_DNA"/>
</dbReference>
<dbReference type="Gene3D" id="1.10.472.10">
    <property type="entry name" value="Cyclin-like"/>
    <property type="match status" value="1"/>
</dbReference>
<sequence>MDISGFAKKLGHGNSKQLIRKAEELQRRSDLQFHSSSIGVGEVCKAIICLEIAASGFHMIFDRKMAVKFSGMSEKAYIRCFNGLQSSLGVKTRLDVRELGIQFGCVRLIPLVHKGISLYKTRFIEALPPSRRASTDFNRPVFTAVAFYLCAKRHKLKVDKNKLIELCGTSESEFACVATSMKDLCFDLFGIAKEKKDSKDVKCHRELLDVLPEKRRLEDDGDVSDDDSTDVEDGVEVSCYKRLKRMRKVEYEDWKSNVIVANKLAVAEKKTKQSKLKFPKNPVSEIPLKAS</sequence>
<dbReference type="InterPro" id="IPR008721">
    <property type="entry name" value="ORC6_cyclin_first"/>
</dbReference>
<gene>
    <name evidence="11" type="ORF">ZOSMA_340G00170</name>
</gene>
<evidence type="ECO:0000256" key="3">
    <source>
        <dbReference type="ARBA" id="ARBA00022705"/>
    </source>
</evidence>
<comment type="subunit">
    <text evidence="7">Component of the origin recognition complex (ORC) composed of at least ORC1, ORC2, ORC3, ORC4, ORC5 and ORC6. ORC is regulated in a cell-cycle and development dependent manner. It is sequentially assembled at the exit from anaphase of mitosis and disassembled as cells enter S phase.</text>
</comment>
<feature type="domain" description="ORC6 first cyclin-like" evidence="9">
    <location>
        <begin position="7"/>
        <end position="91"/>
    </location>
</feature>
<evidence type="ECO:0000256" key="1">
    <source>
        <dbReference type="ARBA" id="ARBA00004123"/>
    </source>
</evidence>
<dbReference type="Proteomes" id="UP000036987">
    <property type="component" value="Unassembled WGS sequence"/>
</dbReference>
<evidence type="ECO:0000256" key="8">
    <source>
        <dbReference type="ARBA" id="ARBA00073321"/>
    </source>
</evidence>
<proteinExistence type="inferred from homology"/>
<evidence type="ECO:0000256" key="6">
    <source>
        <dbReference type="ARBA" id="ARBA00057448"/>
    </source>
</evidence>
<dbReference type="GO" id="GO:0003677">
    <property type="term" value="F:DNA binding"/>
    <property type="evidence" value="ECO:0007669"/>
    <property type="project" value="UniProtKB-KW"/>
</dbReference>
<organism evidence="11 12">
    <name type="scientific">Zostera marina</name>
    <name type="common">Eelgrass</name>
    <dbReference type="NCBI Taxonomy" id="29655"/>
    <lineage>
        <taxon>Eukaryota</taxon>
        <taxon>Viridiplantae</taxon>
        <taxon>Streptophyta</taxon>
        <taxon>Embryophyta</taxon>
        <taxon>Tracheophyta</taxon>
        <taxon>Spermatophyta</taxon>
        <taxon>Magnoliopsida</taxon>
        <taxon>Liliopsida</taxon>
        <taxon>Zosteraceae</taxon>
        <taxon>Zostera</taxon>
    </lineage>
</organism>
<accession>A0A0K9P9W0</accession>
<dbReference type="OMA" id="RKSHYLN"/>
<dbReference type="PANTHER" id="PTHR13394:SF0">
    <property type="entry name" value="ORIGIN RECOGNITION COMPLEX SUBUNIT 6"/>
    <property type="match status" value="1"/>
</dbReference>
<evidence type="ECO:0000259" key="10">
    <source>
        <dbReference type="Pfam" id="PF21913"/>
    </source>
</evidence>
<dbReference type="InterPro" id="IPR020529">
    <property type="entry name" value="ORC6_met/pln"/>
</dbReference>
<evidence type="ECO:0000256" key="2">
    <source>
        <dbReference type="ARBA" id="ARBA00010840"/>
    </source>
</evidence>